<evidence type="ECO:0000256" key="1">
    <source>
        <dbReference type="SAM" id="SignalP"/>
    </source>
</evidence>
<dbReference type="Proteomes" id="UP000712007">
    <property type="component" value="Unassembled WGS sequence"/>
</dbReference>
<protein>
    <submittedName>
        <fullName evidence="3">PorT family protein</fullName>
    </submittedName>
</protein>
<feature type="domain" description="Outer membrane protein beta-barrel" evidence="2">
    <location>
        <begin position="20"/>
        <end position="174"/>
    </location>
</feature>
<evidence type="ECO:0000259" key="2">
    <source>
        <dbReference type="Pfam" id="PF13568"/>
    </source>
</evidence>
<reference evidence="3" key="2">
    <citation type="journal article" date="2021" name="PeerJ">
        <title>Extensive microbial diversity within the chicken gut microbiome revealed by metagenomics and culture.</title>
        <authorList>
            <person name="Gilroy R."/>
            <person name="Ravi A."/>
            <person name="Getino M."/>
            <person name="Pursley I."/>
            <person name="Horton D.L."/>
            <person name="Alikhan N.F."/>
            <person name="Baker D."/>
            <person name="Gharbi K."/>
            <person name="Hall N."/>
            <person name="Watson M."/>
            <person name="Adriaenssens E.M."/>
            <person name="Foster-Nyarko E."/>
            <person name="Jarju S."/>
            <person name="Secka A."/>
            <person name="Antonio M."/>
            <person name="Oren A."/>
            <person name="Chaudhuri R.R."/>
            <person name="La Ragione R."/>
            <person name="Hildebrand F."/>
            <person name="Pallen M.J."/>
        </authorList>
    </citation>
    <scope>NUCLEOTIDE SEQUENCE</scope>
    <source>
        <strain evidence="3">3924</strain>
    </source>
</reference>
<reference evidence="3" key="1">
    <citation type="submission" date="2020-10" db="EMBL/GenBank/DDBJ databases">
        <authorList>
            <person name="Gilroy R."/>
        </authorList>
    </citation>
    <scope>NUCLEOTIDE SEQUENCE</scope>
    <source>
        <strain evidence="3">3924</strain>
    </source>
</reference>
<proteinExistence type="predicted"/>
<dbReference type="InterPro" id="IPR025665">
    <property type="entry name" value="Beta-barrel_OMP_2"/>
</dbReference>
<dbReference type="EMBL" id="JADIMV010000068">
    <property type="protein sequence ID" value="MBO8439800.1"/>
    <property type="molecule type" value="Genomic_DNA"/>
</dbReference>
<sequence length="212" mass="23531">MKKTLLLLAAFVVSAAASAQFSFGVKAGYNTSLGFDNNWNFNSSSINLQNDMANGFHVGLYARIGRSLYVQPELLYNLDIYRQKLSSGEWNTDGPYTEIKASTFDVPVLLGYSIINTNMFKLRVMVGPKFRFNCGSTKVAEQDGVKASAKPVQVGLDTGLGIDVWRLTLDVRYNLIGDLYKYEANGEKLNTSPNNAFTVSLGFRILGNNRRR</sequence>
<accession>A0A940IEJ0</accession>
<organism evidence="3 4">
    <name type="scientific">Candidatus Aphodosoma intestinipullorum</name>
    <dbReference type="NCBI Taxonomy" id="2840674"/>
    <lineage>
        <taxon>Bacteria</taxon>
        <taxon>Pseudomonadati</taxon>
        <taxon>Bacteroidota</taxon>
        <taxon>Bacteroidia</taxon>
        <taxon>Bacteroidales</taxon>
        <taxon>Candidatus Aphodosoma</taxon>
    </lineage>
</organism>
<feature type="chain" id="PRO_5036931683" evidence="1">
    <location>
        <begin position="20"/>
        <end position="212"/>
    </location>
</feature>
<dbReference type="AlphaFoldDB" id="A0A940IEJ0"/>
<comment type="caution">
    <text evidence="3">The sequence shown here is derived from an EMBL/GenBank/DDBJ whole genome shotgun (WGS) entry which is preliminary data.</text>
</comment>
<dbReference type="Pfam" id="PF13568">
    <property type="entry name" value="OMP_b-brl_2"/>
    <property type="match status" value="1"/>
</dbReference>
<evidence type="ECO:0000313" key="4">
    <source>
        <dbReference type="Proteomes" id="UP000712007"/>
    </source>
</evidence>
<keyword evidence="1" id="KW-0732">Signal</keyword>
<gene>
    <name evidence="3" type="ORF">IAC51_04030</name>
</gene>
<feature type="signal peptide" evidence="1">
    <location>
        <begin position="1"/>
        <end position="19"/>
    </location>
</feature>
<evidence type="ECO:0000313" key="3">
    <source>
        <dbReference type="EMBL" id="MBO8439800.1"/>
    </source>
</evidence>
<name>A0A940IEJ0_9BACT</name>